<dbReference type="EMBL" id="JANBPW010005512">
    <property type="protein sequence ID" value="KAJ1932467.1"/>
    <property type="molecule type" value="Genomic_DNA"/>
</dbReference>
<sequence length="106" mass="11652">MKRVRASNVGESGVAKPGTKAFDLGGVRVAPTQDPQGMARKALGRKHMFGLREAPTFYPTEQEFEDPLGFIQKIQPEAEHFGICKIVPPAGWSPPFALDTKVQYPK</sequence>
<evidence type="ECO:0000313" key="2">
    <source>
        <dbReference type="Proteomes" id="UP001150603"/>
    </source>
</evidence>
<evidence type="ECO:0000313" key="1">
    <source>
        <dbReference type="EMBL" id="KAJ1932467.1"/>
    </source>
</evidence>
<organism evidence="1 2">
    <name type="scientific">Linderina macrospora</name>
    <dbReference type="NCBI Taxonomy" id="4868"/>
    <lineage>
        <taxon>Eukaryota</taxon>
        <taxon>Fungi</taxon>
        <taxon>Fungi incertae sedis</taxon>
        <taxon>Zoopagomycota</taxon>
        <taxon>Kickxellomycotina</taxon>
        <taxon>Kickxellomycetes</taxon>
        <taxon>Kickxellales</taxon>
        <taxon>Kickxellaceae</taxon>
        <taxon>Linderina</taxon>
    </lineage>
</organism>
<proteinExistence type="predicted"/>
<name>A0ACC1IZZ7_9FUNG</name>
<reference evidence="1" key="1">
    <citation type="submission" date="2022-07" db="EMBL/GenBank/DDBJ databases">
        <title>Phylogenomic reconstructions and comparative analyses of Kickxellomycotina fungi.</title>
        <authorList>
            <person name="Reynolds N.K."/>
            <person name="Stajich J.E."/>
            <person name="Barry K."/>
            <person name="Grigoriev I.V."/>
            <person name="Crous P."/>
            <person name="Smith M.E."/>
        </authorList>
    </citation>
    <scope>NUCLEOTIDE SEQUENCE</scope>
    <source>
        <strain evidence="1">NRRL 5244</strain>
    </source>
</reference>
<protein>
    <submittedName>
        <fullName evidence="1">Uncharacterized protein</fullName>
    </submittedName>
</protein>
<keyword evidence="2" id="KW-1185">Reference proteome</keyword>
<accession>A0ACC1IZZ7</accession>
<comment type="caution">
    <text evidence="1">The sequence shown here is derived from an EMBL/GenBank/DDBJ whole genome shotgun (WGS) entry which is preliminary data.</text>
</comment>
<gene>
    <name evidence="1" type="ORF">FBU59_006363</name>
</gene>
<dbReference type="Proteomes" id="UP001150603">
    <property type="component" value="Unassembled WGS sequence"/>
</dbReference>